<evidence type="ECO:0000313" key="10">
    <source>
        <dbReference type="Proteomes" id="UP000050497"/>
    </source>
</evidence>
<dbReference type="InterPro" id="IPR044644">
    <property type="entry name" value="DinF-like"/>
</dbReference>
<feature type="transmembrane region" description="Helical" evidence="7">
    <location>
        <begin position="53"/>
        <end position="77"/>
    </location>
</feature>
<feature type="transmembrane region" description="Helical" evidence="7">
    <location>
        <begin position="197"/>
        <end position="219"/>
    </location>
</feature>
<organism evidence="8 10">
    <name type="scientific">Saliniramus fredricksonii</name>
    <dbReference type="NCBI Taxonomy" id="1653334"/>
    <lineage>
        <taxon>Bacteria</taxon>
        <taxon>Pseudomonadati</taxon>
        <taxon>Pseudomonadota</taxon>
        <taxon>Alphaproteobacteria</taxon>
        <taxon>Hyphomicrobiales</taxon>
        <taxon>Salinarimonadaceae</taxon>
        <taxon>Saliniramus</taxon>
    </lineage>
</organism>
<reference evidence="8 10" key="1">
    <citation type="submission" date="2015-09" db="EMBL/GenBank/DDBJ databases">
        <title>Identification and resolution of microdiversity through metagenomic sequencing of parallel consortia.</title>
        <authorList>
            <person name="Nelson W.C."/>
            <person name="Romine M.F."/>
            <person name="Lindemann S.R."/>
        </authorList>
    </citation>
    <scope>NUCLEOTIDE SEQUENCE [LARGE SCALE GENOMIC DNA]</scope>
    <source>
        <strain evidence="8">HL-109</strain>
    </source>
</reference>
<gene>
    <name evidence="8" type="primary">norM</name>
    <name evidence="9" type="ORF">GA0071312_3365</name>
    <name evidence="8" type="ORF">HLUCCO17_06060</name>
</gene>
<dbReference type="STRING" id="1653334.GA0071312_3365"/>
<feature type="transmembrane region" description="Helical" evidence="7">
    <location>
        <begin position="421"/>
        <end position="442"/>
    </location>
</feature>
<keyword evidence="5 7" id="KW-1133">Transmembrane helix</keyword>
<evidence type="ECO:0000256" key="5">
    <source>
        <dbReference type="ARBA" id="ARBA00022989"/>
    </source>
</evidence>
<keyword evidence="4 7" id="KW-0812">Transmembrane</keyword>
<evidence type="ECO:0000256" key="6">
    <source>
        <dbReference type="ARBA" id="ARBA00023136"/>
    </source>
</evidence>
<keyword evidence="6 7" id="KW-0472">Membrane</keyword>
<dbReference type="AlphaFoldDB" id="A0A0P7Y4F6"/>
<dbReference type="CDD" id="cd13136">
    <property type="entry name" value="MATE_DinF_like"/>
    <property type="match status" value="1"/>
</dbReference>
<feature type="transmembrane region" description="Helical" evidence="7">
    <location>
        <begin position="98"/>
        <end position="118"/>
    </location>
</feature>
<comment type="caution">
    <text evidence="8">The sequence shown here is derived from an EMBL/GenBank/DDBJ whole genome shotgun (WGS) entry which is preliminary data.</text>
</comment>
<dbReference type="GO" id="GO:0015297">
    <property type="term" value="F:antiporter activity"/>
    <property type="evidence" value="ECO:0007669"/>
    <property type="project" value="InterPro"/>
</dbReference>
<dbReference type="EMBL" id="LJSX01000007">
    <property type="protein sequence ID" value="KPQ11467.1"/>
    <property type="molecule type" value="Genomic_DNA"/>
</dbReference>
<dbReference type="Proteomes" id="UP000050497">
    <property type="component" value="Unassembled WGS sequence"/>
</dbReference>
<dbReference type="EMBL" id="FMBM01000002">
    <property type="protein sequence ID" value="SCC82374.1"/>
    <property type="molecule type" value="Genomic_DNA"/>
</dbReference>
<dbReference type="NCBIfam" id="TIGR00797">
    <property type="entry name" value="matE"/>
    <property type="match status" value="1"/>
</dbReference>
<evidence type="ECO:0000256" key="7">
    <source>
        <dbReference type="SAM" id="Phobius"/>
    </source>
</evidence>
<dbReference type="PANTHER" id="PTHR43298">
    <property type="entry name" value="MULTIDRUG RESISTANCE PROTEIN NORM-RELATED"/>
    <property type="match status" value="1"/>
</dbReference>
<evidence type="ECO:0000313" key="11">
    <source>
        <dbReference type="Proteomes" id="UP000182800"/>
    </source>
</evidence>
<dbReference type="RefSeq" id="WP_074445878.1">
    <property type="nucleotide sequence ID" value="NZ_FMBM01000002.1"/>
</dbReference>
<evidence type="ECO:0000256" key="1">
    <source>
        <dbReference type="ARBA" id="ARBA00004141"/>
    </source>
</evidence>
<dbReference type="InterPro" id="IPR050222">
    <property type="entry name" value="MATE_MdtK"/>
</dbReference>
<dbReference type="GO" id="GO:0005886">
    <property type="term" value="C:plasma membrane"/>
    <property type="evidence" value="ECO:0007669"/>
    <property type="project" value="TreeGrafter"/>
</dbReference>
<evidence type="ECO:0000256" key="2">
    <source>
        <dbReference type="ARBA" id="ARBA00010199"/>
    </source>
</evidence>
<dbReference type="Pfam" id="PF01554">
    <property type="entry name" value="MatE"/>
    <property type="match status" value="2"/>
</dbReference>
<evidence type="ECO:0000313" key="9">
    <source>
        <dbReference type="EMBL" id="SCC82374.1"/>
    </source>
</evidence>
<feature type="transmembrane region" description="Helical" evidence="7">
    <location>
        <begin position="250"/>
        <end position="271"/>
    </location>
</feature>
<accession>A0A0P7Y4F6</accession>
<dbReference type="PATRIC" id="fig|1653334.4.peg.2282"/>
<feature type="transmembrane region" description="Helical" evidence="7">
    <location>
        <begin position="322"/>
        <end position="342"/>
    </location>
</feature>
<feature type="transmembrane region" description="Helical" evidence="7">
    <location>
        <begin position="362"/>
        <end position="383"/>
    </location>
</feature>
<evidence type="ECO:0000313" key="8">
    <source>
        <dbReference type="EMBL" id="KPQ11467.1"/>
    </source>
</evidence>
<feature type="transmembrane region" description="Helical" evidence="7">
    <location>
        <begin position="170"/>
        <end position="191"/>
    </location>
</feature>
<dbReference type="InterPro" id="IPR002528">
    <property type="entry name" value="MATE_fam"/>
</dbReference>
<evidence type="ECO:0000256" key="4">
    <source>
        <dbReference type="ARBA" id="ARBA00022692"/>
    </source>
</evidence>
<feature type="transmembrane region" description="Helical" evidence="7">
    <location>
        <begin position="138"/>
        <end position="158"/>
    </location>
</feature>
<keyword evidence="3" id="KW-0813">Transport</keyword>
<reference evidence="9 11" key="2">
    <citation type="submission" date="2016-08" db="EMBL/GenBank/DDBJ databases">
        <authorList>
            <person name="Varghese N."/>
            <person name="Submissions Spin"/>
        </authorList>
    </citation>
    <scope>NUCLEOTIDE SEQUENCE [LARGE SCALE GENOMIC DNA]</scope>
    <source>
        <strain evidence="9 11">HL-109</strain>
    </source>
</reference>
<comment type="subcellular location">
    <subcellularLocation>
        <location evidence="1">Membrane</location>
        <topology evidence="1">Multi-pass membrane protein</topology>
    </subcellularLocation>
</comment>
<dbReference type="OrthoDB" id="9789527at2"/>
<name>A0A0P7Y4F6_9HYPH</name>
<dbReference type="PANTHER" id="PTHR43298:SF2">
    <property type="entry name" value="FMN_FAD EXPORTER YEEO-RELATED"/>
    <property type="match status" value="1"/>
</dbReference>
<dbReference type="GO" id="GO:0042910">
    <property type="term" value="F:xenobiotic transmembrane transporter activity"/>
    <property type="evidence" value="ECO:0007669"/>
    <property type="project" value="InterPro"/>
</dbReference>
<evidence type="ECO:0000256" key="3">
    <source>
        <dbReference type="ARBA" id="ARBA00022448"/>
    </source>
</evidence>
<dbReference type="Proteomes" id="UP000182800">
    <property type="component" value="Unassembled WGS sequence"/>
</dbReference>
<sequence>MNTASPGEGPVRRVEVSHRRMLVIAVPMTLSHMTTPLLGLVDMTVIGRLGDAALLGAVALGGVVFDFLFWSFGALRMGTAGLTAQASGAGDDREIDRALARAIAVAILIGLVLIALQWPIGLIALRMMGASTEVNAALALYFHIRIWAAPFTLANYAILGSMIGRGRTDLGFALQVGLNLINIALTIVLVVGLEMGVAGAALGTLAAEALAAGLGLLVLRRLGSNPLRIPLAETLQPAAMKRMLAVNGDIMIRTMALIVAFASFAAIGARAGDVTLAANAVLYKMFTLGSYFLDGTATAAEAMCGQAYGARNRHAFRRSVTIAIQWSLGLGCFAMAVFWLAGPLFIDFITTDAAVRLFARDYLIYAAAAPLVGALAFAFDGIYIGATWTRAMRNLMLASLAIYLAALGIGGIVTADGLSNHGLWLAFLAFLGARGAGQALLYPQLEKQRNWPQPL</sequence>
<feature type="transmembrane region" description="Helical" evidence="7">
    <location>
        <begin position="21"/>
        <end position="41"/>
    </location>
</feature>
<keyword evidence="11" id="KW-1185">Reference proteome</keyword>
<comment type="similarity">
    <text evidence="2">Belongs to the multi antimicrobial extrusion (MATE) (TC 2.A.66.1) family.</text>
</comment>
<proteinExistence type="inferred from homology"/>
<feature type="transmembrane region" description="Helical" evidence="7">
    <location>
        <begin position="395"/>
        <end position="415"/>
    </location>
</feature>
<protein>
    <submittedName>
        <fullName evidence="8">Multidrug resistance protein, MATE family</fullName>
    </submittedName>
</protein>